<evidence type="ECO:0000313" key="1">
    <source>
        <dbReference type="EnsemblMetazoa" id="tetur11g02920.1"/>
    </source>
</evidence>
<name>T1KH31_TETUR</name>
<keyword evidence="2" id="KW-1185">Reference proteome</keyword>
<sequence length="129" mass="14651">MLYHCTLIVRSGSLTRSVSPEPTSPNVNETDKFVTLVDSKAKPIKVSQLIEARLLRSSKREVSFWKVMEHLRDGVTTLLNVPLMFALSLLRSGQIVDDVLKKNPLKLEAIDYFLLRLGKYLKNRNANNP</sequence>
<dbReference type="KEGG" id="tut:107363979"/>
<protein>
    <submittedName>
        <fullName evidence="1">Uncharacterized protein</fullName>
    </submittedName>
</protein>
<dbReference type="Proteomes" id="UP000015104">
    <property type="component" value="Unassembled WGS sequence"/>
</dbReference>
<evidence type="ECO:0000313" key="2">
    <source>
        <dbReference type="Proteomes" id="UP000015104"/>
    </source>
</evidence>
<dbReference type="GeneID" id="107363979"/>
<reference evidence="1" key="2">
    <citation type="submission" date="2015-06" db="UniProtKB">
        <authorList>
            <consortium name="EnsemblMetazoa"/>
        </authorList>
    </citation>
    <scope>IDENTIFICATION</scope>
</reference>
<dbReference type="RefSeq" id="XP_025016972.1">
    <property type="nucleotide sequence ID" value="XM_025161204.1"/>
</dbReference>
<organism evidence="1 2">
    <name type="scientific">Tetranychus urticae</name>
    <name type="common">Two-spotted spider mite</name>
    <dbReference type="NCBI Taxonomy" id="32264"/>
    <lineage>
        <taxon>Eukaryota</taxon>
        <taxon>Metazoa</taxon>
        <taxon>Ecdysozoa</taxon>
        <taxon>Arthropoda</taxon>
        <taxon>Chelicerata</taxon>
        <taxon>Arachnida</taxon>
        <taxon>Acari</taxon>
        <taxon>Acariformes</taxon>
        <taxon>Trombidiformes</taxon>
        <taxon>Prostigmata</taxon>
        <taxon>Eleutherengona</taxon>
        <taxon>Raphignathae</taxon>
        <taxon>Tetranychoidea</taxon>
        <taxon>Tetranychidae</taxon>
        <taxon>Tetranychus</taxon>
    </lineage>
</organism>
<reference evidence="2" key="1">
    <citation type="submission" date="2011-08" db="EMBL/GenBank/DDBJ databases">
        <authorList>
            <person name="Rombauts S."/>
        </authorList>
    </citation>
    <scope>NUCLEOTIDE SEQUENCE</scope>
    <source>
        <strain evidence="2">London</strain>
    </source>
</reference>
<accession>T1KH31</accession>
<dbReference type="EnsemblMetazoa" id="tetur11g02920.1">
    <property type="protein sequence ID" value="tetur11g02920.1"/>
    <property type="gene ID" value="tetur11g02920"/>
</dbReference>
<proteinExistence type="predicted"/>
<dbReference type="AlphaFoldDB" id="T1KH31"/>
<dbReference type="HOGENOM" id="CLU_162911_0_0_1"/>
<dbReference type="EMBL" id="CAEY01000073">
    <property type="status" value="NOT_ANNOTATED_CDS"/>
    <property type="molecule type" value="Genomic_DNA"/>
</dbReference>